<evidence type="ECO:0000313" key="3">
    <source>
        <dbReference type="EMBL" id="MDW5595123.1"/>
    </source>
</evidence>
<organism evidence="3 4">
    <name type="scientific">Conexibacter stalactiti</name>
    <dbReference type="NCBI Taxonomy" id="1940611"/>
    <lineage>
        <taxon>Bacteria</taxon>
        <taxon>Bacillati</taxon>
        <taxon>Actinomycetota</taxon>
        <taxon>Thermoleophilia</taxon>
        <taxon>Solirubrobacterales</taxon>
        <taxon>Conexibacteraceae</taxon>
        <taxon>Conexibacter</taxon>
    </lineage>
</organism>
<reference evidence="4" key="1">
    <citation type="submission" date="2023-07" db="EMBL/GenBank/DDBJ databases">
        <title>Conexibacter stalactiti sp. nov., isolated from stalactites in a lava cave and emended description of the genus Conexibacter.</title>
        <authorList>
            <person name="Lee S.D."/>
        </authorList>
    </citation>
    <scope>NUCLEOTIDE SEQUENCE [LARGE SCALE GENOMIC DNA]</scope>
    <source>
        <strain evidence="4">KCTC 39840</strain>
    </source>
</reference>
<sequence length="198" mass="20568">MLWSPRSSGRLRAALVALVLLASGALAATASAATSRLVVTPRAGAEVTRTPLTVTIRAPASAAALRVTLNGVAITDRFSAPDRRGRRTLRASANDAIRYGRNVLAVRVGRAGSVRRARTAFTITRARPLVGAGRDRRVVAGRAVKLDGPPRARGPRPPHRVARSPSSAASATAGSRGRRPVSASAGASCRSRRAAARC</sequence>
<dbReference type="EMBL" id="JAWSTH010000027">
    <property type="protein sequence ID" value="MDW5595123.1"/>
    <property type="molecule type" value="Genomic_DNA"/>
</dbReference>
<gene>
    <name evidence="3" type="ORF">R7226_12295</name>
</gene>
<dbReference type="Proteomes" id="UP001284601">
    <property type="component" value="Unassembled WGS sequence"/>
</dbReference>
<feature type="signal peptide" evidence="2">
    <location>
        <begin position="1"/>
        <end position="27"/>
    </location>
</feature>
<feature type="compositionally biased region" description="Basic residues" evidence="1">
    <location>
        <begin position="153"/>
        <end position="162"/>
    </location>
</feature>
<evidence type="ECO:0000256" key="2">
    <source>
        <dbReference type="SAM" id="SignalP"/>
    </source>
</evidence>
<keyword evidence="4" id="KW-1185">Reference proteome</keyword>
<feature type="region of interest" description="Disordered" evidence="1">
    <location>
        <begin position="141"/>
        <end position="198"/>
    </location>
</feature>
<keyword evidence="2" id="KW-0732">Signal</keyword>
<feature type="compositionally biased region" description="Basic and acidic residues" evidence="1">
    <location>
        <begin position="141"/>
        <end position="150"/>
    </location>
</feature>
<comment type="caution">
    <text evidence="3">The sequence shown here is derived from an EMBL/GenBank/DDBJ whole genome shotgun (WGS) entry which is preliminary data.</text>
</comment>
<name>A0ABU4HP96_9ACTN</name>
<proteinExistence type="predicted"/>
<dbReference type="RefSeq" id="WP_318597459.1">
    <property type="nucleotide sequence ID" value="NZ_JAWSTH010000027.1"/>
</dbReference>
<evidence type="ECO:0000256" key="1">
    <source>
        <dbReference type="SAM" id="MobiDB-lite"/>
    </source>
</evidence>
<protein>
    <submittedName>
        <fullName evidence="3">Uncharacterized protein</fullName>
    </submittedName>
</protein>
<accession>A0ABU4HP96</accession>
<feature type="compositionally biased region" description="Low complexity" evidence="1">
    <location>
        <begin position="163"/>
        <end position="189"/>
    </location>
</feature>
<feature type="chain" id="PRO_5046865935" evidence="2">
    <location>
        <begin position="28"/>
        <end position="198"/>
    </location>
</feature>
<evidence type="ECO:0000313" key="4">
    <source>
        <dbReference type="Proteomes" id="UP001284601"/>
    </source>
</evidence>